<evidence type="ECO:0000256" key="1">
    <source>
        <dbReference type="SAM" id="MobiDB-lite"/>
    </source>
</evidence>
<evidence type="ECO:0000313" key="2">
    <source>
        <dbReference type="EMBL" id="CUO23915.1"/>
    </source>
</evidence>
<reference evidence="2 3" key="1">
    <citation type="submission" date="2015-09" db="EMBL/GenBank/DDBJ databases">
        <authorList>
            <consortium name="Pathogen Informatics"/>
        </authorList>
    </citation>
    <scope>NUCLEOTIDE SEQUENCE [LARGE SCALE GENOMIC DNA]</scope>
    <source>
        <strain evidence="2 3">2789STDY5608849</strain>
    </source>
</reference>
<feature type="compositionally biased region" description="Polar residues" evidence="1">
    <location>
        <begin position="1"/>
        <end position="23"/>
    </location>
</feature>
<gene>
    <name evidence="2" type="ORF">ERS852406_01533</name>
</gene>
<accession>A0A174DIE6</accession>
<organism evidence="2 3">
    <name type="scientific">Fusicatenibacter saccharivorans</name>
    <dbReference type="NCBI Taxonomy" id="1150298"/>
    <lineage>
        <taxon>Bacteria</taxon>
        <taxon>Bacillati</taxon>
        <taxon>Bacillota</taxon>
        <taxon>Clostridia</taxon>
        <taxon>Lachnospirales</taxon>
        <taxon>Lachnospiraceae</taxon>
        <taxon>Fusicatenibacter</taxon>
    </lineage>
</organism>
<protein>
    <submittedName>
        <fullName evidence="2">Uncharacterized protein</fullName>
    </submittedName>
</protein>
<sequence length="72" mass="7912">MIPNSKTHSQKDLNSIYTLSTPASKGVENIDALLDTGSTKGVENRDTLSKQRTGVEQDAPRHDDHRTNEYAG</sequence>
<dbReference type="EMBL" id="CYYV01000007">
    <property type="protein sequence ID" value="CUO23915.1"/>
    <property type="molecule type" value="Genomic_DNA"/>
</dbReference>
<proteinExistence type="predicted"/>
<feature type="region of interest" description="Disordered" evidence="1">
    <location>
        <begin position="1"/>
        <end position="72"/>
    </location>
</feature>
<dbReference type="Proteomes" id="UP000095706">
    <property type="component" value="Unassembled WGS sequence"/>
</dbReference>
<evidence type="ECO:0000313" key="3">
    <source>
        <dbReference type="Proteomes" id="UP000095706"/>
    </source>
</evidence>
<feature type="compositionally biased region" description="Basic and acidic residues" evidence="1">
    <location>
        <begin position="42"/>
        <end position="72"/>
    </location>
</feature>
<name>A0A174DIE6_9FIRM</name>
<dbReference type="AlphaFoldDB" id="A0A174DIE6"/>